<keyword evidence="11" id="KW-1185">Reference proteome</keyword>
<dbReference type="PRINTS" id="PR00385">
    <property type="entry name" value="P450"/>
</dbReference>
<feature type="transmembrane region" description="Helical" evidence="9">
    <location>
        <begin position="14"/>
        <end position="34"/>
    </location>
</feature>
<organism evidence="10 11">
    <name type="scientific">Trichoderma breve</name>
    <dbReference type="NCBI Taxonomy" id="2034170"/>
    <lineage>
        <taxon>Eukaryota</taxon>
        <taxon>Fungi</taxon>
        <taxon>Dikarya</taxon>
        <taxon>Ascomycota</taxon>
        <taxon>Pezizomycotina</taxon>
        <taxon>Sordariomycetes</taxon>
        <taxon>Hypocreomycetidae</taxon>
        <taxon>Hypocreales</taxon>
        <taxon>Hypocreaceae</taxon>
        <taxon>Trichoderma</taxon>
    </lineage>
</organism>
<dbReference type="PANTHER" id="PTHR24305">
    <property type="entry name" value="CYTOCHROME P450"/>
    <property type="match status" value="1"/>
</dbReference>
<dbReference type="InterPro" id="IPR002401">
    <property type="entry name" value="Cyt_P450_E_grp-I"/>
</dbReference>
<gene>
    <name evidence="10" type="ORF">T069G_08912</name>
</gene>
<dbReference type="GeneID" id="80870810"/>
<dbReference type="Pfam" id="PF00067">
    <property type="entry name" value="p450"/>
    <property type="match status" value="1"/>
</dbReference>
<dbReference type="CDD" id="cd11051">
    <property type="entry name" value="CYP59-like"/>
    <property type="match status" value="1"/>
</dbReference>
<keyword evidence="6 8" id="KW-0408">Iron</keyword>
<comment type="cofactor">
    <cofactor evidence="1 8">
        <name>heme</name>
        <dbReference type="ChEBI" id="CHEBI:30413"/>
    </cofactor>
</comment>
<keyword evidence="9" id="KW-1133">Transmembrane helix</keyword>
<dbReference type="GO" id="GO:0020037">
    <property type="term" value="F:heme binding"/>
    <property type="evidence" value="ECO:0007669"/>
    <property type="project" value="InterPro"/>
</dbReference>
<evidence type="ECO:0000256" key="7">
    <source>
        <dbReference type="ARBA" id="ARBA00023033"/>
    </source>
</evidence>
<evidence type="ECO:0000256" key="3">
    <source>
        <dbReference type="ARBA" id="ARBA00022617"/>
    </source>
</evidence>
<evidence type="ECO:0000256" key="1">
    <source>
        <dbReference type="ARBA" id="ARBA00001971"/>
    </source>
</evidence>
<evidence type="ECO:0000256" key="6">
    <source>
        <dbReference type="ARBA" id="ARBA00023004"/>
    </source>
</evidence>
<evidence type="ECO:0000313" key="11">
    <source>
        <dbReference type="Proteomes" id="UP001140511"/>
    </source>
</evidence>
<accession>A0A9W9BCU8</accession>
<dbReference type="SUPFAM" id="SSF48264">
    <property type="entry name" value="Cytochrome P450"/>
    <property type="match status" value="1"/>
</dbReference>
<comment type="caution">
    <text evidence="10">The sequence shown here is derived from an EMBL/GenBank/DDBJ whole genome shotgun (WGS) entry which is preliminary data.</text>
</comment>
<dbReference type="RefSeq" id="XP_056027071.1">
    <property type="nucleotide sequence ID" value="XM_056176122.1"/>
</dbReference>
<protein>
    <submittedName>
        <fullName evidence="10">Cytochrome p450 domain-containing protein</fullName>
    </submittedName>
</protein>
<keyword evidence="7" id="KW-0503">Monooxygenase</keyword>
<evidence type="ECO:0000256" key="4">
    <source>
        <dbReference type="ARBA" id="ARBA00022723"/>
    </source>
</evidence>
<name>A0A9W9BCU8_9HYPO</name>
<keyword evidence="9" id="KW-0472">Membrane</keyword>
<reference evidence="10" key="1">
    <citation type="submission" date="2022-09" db="EMBL/GenBank/DDBJ databases">
        <title>Chromosome-level assembly of Trichoderma breve T069, a fungus used in development of biopesticide product.</title>
        <authorList>
            <person name="Lin R."/>
            <person name="Liu T."/>
        </authorList>
    </citation>
    <scope>NUCLEOTIDE SEQUENCE</scope>
    <source>
        <strain evidence="10">T069</strain>
    </source>
</reference>
<dbReference type="GO" id="GO:0016705">
    <property type="term" value="F:oxidoreductase activity, acting on paired donors, with incorporation or reduction of molecular oxygen"/>
    <property type="evidence" value="ECO:0007669"/>
    <property type="project" value="InterPro"/>
</dbReference>
<evidence type="ECO:0000256" key="5">
    <source>
        <dbReference type="ARBA" id="ARBA00023002"/>
    </source>
</evidence>
<dbReference type="GO" id="GO:0005506">
    <property type="term" value="F:iron ion binding"/>
    <property type="evidence" value="ECO:0007669"/>
    <property type="project" value="InterPro"/>
</dbReference>
<dbReference type="Gene3D" id="1.10.630.10">
    <property type="entry name" value="Cytochrome P450"/>
    <property type="match status" value="1"/>
</dbReference>
<dbReference type="Proteomes" id="UP001140511">
    <property type="component" value="Unassembled WGS sequence"/>
</dbReference>
<keyword evidence="5" id="KW-0560">Oxidoreductase</keyword>
<keyword evidence="3 8" id="KW-0349">Heme</keyword>
<dbReference type="AlphaFoldDB" id="A0A9W9BCU8"/>
<evidence type="ECO:0000313" key="10">
    <source>
        <dbReference type="EMBL" id="KAJ4858015.1"/>
    </source>
</evidence>
<dbReference type="InterPro" id="IPR001128">
    <property type="entry name" value="Cyt_P450"/>
</dbReference>
<dbReference type="PANTHER" id="PTHR24305:SF107">
    <property type="entry name" value="P450, PUTATIVE (EUROFUNG)-RELATED"/>
    <property type="match status" value="1"/>
</dbReference>
<sequence length="563" mass="63653">MALFELSAGAALRVLRAVGVIAIAIFARGFFILYQKRMQFRRLVAKHGLDVLPHSFIFGHLISVGMAMAKHPADLNGQVSPLVLARDHPELAKDGVLYIDLWPISYQMLAVFHPDMMAQFCQENSQLKHEQVRWEFYPLTKNKDLVTTDGAQWKRWRSVFNPGFSTQNIMSLVPSFVEEVLVFKRYLEGIATMGEVVALETQGMKATCDIIGRAVLGKSLGIQTTPDNPLFKALKENIAWLIPEWAPRQWGKMINPLRRLSIWRNNAIMRRELRSLIEEQYKNSGHIEGPKTIVNLAIRTYVKENGQTSMGDVIDPEFVDATIEHIKMFLFAGHDTTASTLSFAYYSLHENPEIMAKVRAEHDAVFGADPSQAADMISKTPALLNQLPLTLAVVRETLRMYPPVGSVRAGSPDYFLTNPETGRQYPTDNLMMFSCSYAMQRDATYWADPDTFNPERWLTKDGEPAQLRKNTWRPFELGPRSCIGQELAMTELKLILALTLRELDIVPICAGEVVRDRVDRGRLESCEVVSTGYDFDPIGWISRGWAECCLPWRPVITTIIVGS</sequence>
<evidence type="ECO:0000256" key="8">
    <source>
        <dbReference type="PIRSR" id="PIRSR602401-1"/>
    </source>
</evidence>
<feature type="binding site" description="axial binding residue" evidence="8">
    <location>
        <position position="482"/>
    </location>
    <ligand>
        <name>heme</name>
        <dbReference type="ChEBI" id="CHEBI:30413"/>
    </ligand>
    <ligandPart>
        <name>Fe</name>
        <dbReference type="ChEBI" id="CHEBI:18248"/>
    </ligandPart>
</feature>
<dbReference type="GO" id="GO:0004497">
    <property type="term" value="F:monooxygenase activity"/>
    <property type="evidence" value="ECO:0007669"/>
    <property type="project" value="UniProtKB-KW"/>
</dbReference>
<dbReference type="PRINTS" id="PR00463">
    <property type="entry name" value="EP450I"/>
</dbReference>
<proteinExistence type="predicted"/>
<dbReference type="InterPro" id="IPR036396">
    <property type="entry name" value="Cyt_P450_sf"/>
</dbReference>
<dbReference type="InterPro" id="IPR050121">
    <property type="entry name" value="Cytochrome_P450_monoxygenase"/>
</dbReference>
<evidence type="ECO:0000256" key="2">
    <source>
        <dbReference type="ARBA" id="ARBA00005179"/>
    </source>
</evidence>
<comment type="pathway">
    <text evidence="2">Secondary metabolite biosynthesis.</text>
</comment>
<evidence type="ECO:0000256" key="9">
    <source>
        <dbReference type="SAM" id="Phobius"/>
    </source>
</evidence>
<dbReference type="EMBL" id="JAOPEN010000005">
    <property type="protein sequence ID" value="KAJ4858015.1"/>
    <property type="molecule type" value="Genomic_DNA"/>
</dbReference>
<keyword evidence="4 8" id="KW-0479">Metal-binding</keyword>
<keyword evidence="9" id="KW-0812">Transmembrane</keyword>